<name>A0ABT3C9B9_9MYCO</name>
<evidence type="ECO:0000313" key="2">
    <source>
        <dbReference type="Proteomes" id="UP001526201"/>
    </source>
</evidence>
<gene>
    <name evidence="1" type="ORF">H7J73_08540</name>
</gene>
<sequence>MSERPDFVMVGGQSDGKFFLLASKSLNHVELSMERDRIQAYGVWPEPWGRPRHTVTADMRDYVTIIADSYAQAFRDLFDVWDPMPGRAEIAGVRAVTQRGRNIAYHELGVETPALDAPKAIER</sequence>
<dbReference type="RefSeq" id="WP_264066914.1">
    <property type="nucleotide sequence ID" value="NZ_JACKTY010000020.1"/>
</dbReference>
<organism evidence="1 2">
    <name type="scientific">Mycolicibacterium komossense</name>
    <dbReference type="NCBI Taxonomy" id="1779"/>
    <lineage>
        <taxon>Bacteria</taxon>
        <taxon>Bacillati</taxon>
        <taxon>Actinomycetota</taxon>
        <taxon>Actinomycetes</taxon>
        <taxon>Mycobacteriales</taxon>
        <taxon>Mycobacteriaceae</taxon>
        <taxon>Mycolicibacterium</taxon>
    </lineage>
</organism>
<dbReference type="EMBL" id="JACKTY010000020">
    <property type="protein sequence ID" value="MCV7226079.1"/>
    <property type="molecule type" value="Genomic_DNA"/>
</dbReference>
<comment type="caution">
    <text evidence="1">The sequence shown here is derived from an EMBL/GenBank/DDBJ whole genome shotgun (WGS) entry which is preliminary data.</text>
</comment>
<reference evidence="1 2" key="1">
    <citation type="journal article" date="2022" name="BMC Genomics">
        <title>Comparative genome analysis of mycobacteria focusing on tRNA and non-coding RNA.</title>
        <authorList>
            <person name="Behra P.R.K."/>
            <person name="Pettersson B.M.F."/>
            <person name="Ramesh M."/>
            <person name="Das S."/>
            <person name="Dasgupta S."/>
            <person name="Kirsebom L.A."/>
        </authorList>
    </citation>
    <scope>NUCLEOTIDE SEQUENCE [LARGE SCALE GENOMIC DNA]</scope>
    <source>
        <strain evidence="1 2">DSM 44078</strain>
    </source>
</reference>
<dbReference type="Proteomes" id="UP001526201">
    <property type="component" value="Unassembled WGS sequence"/>
</dbReference>
<protein>
    <submittedName>
        <fullName evidence="1">Uncharacterized protein</fullName>
    </submittedName>
</protein>
<evidence type="ECO:0000313" key="1">
    <source>
        <dbReference type="EMBL" id="MCV7226079.1"/>
    </source>
</evidence>
<keyword evidence="2" id="KW-1185">Reference proteome</keyword>
<accession>A0ABT3C9B9</accession>
<proteinExistence type="predicted"/>